<evidence type="ECO:0000313" key="3">
    <source>
        <dbReference type="Proteomes" id="UP001058461"/>
    </source>
</evidence>
<gene>
    <name evidence="2" type="ORF">KDW95_05660</name>
</gene>
<dbReference type="EMBL" id="CP073347">
    <property type="protein sequence ID" value="UTW13148.1"/>
    <property type="molecule type" value="Genomic_DNA"/>
</dbReference>
<reference evidence="2" key="1">
    <citation type="submission" date="2021-04" db="EMBL/GenBank/DDBJ databases">
        <title>Oceanospirillales bacteria with DddD are important DMSP degraders in coastal seawater.</title>
        <authorList>
            <person name="Liu J."/>
        </authorList>
    </citation>
    <scope>NUCLEOTIDE SEQUENCE</scope>
    <source>
        <strain evidence="2">D13-1</strain>
    </source>
</reference>
<protein>
    <submittedName>
        <fullName evidence="2">DUF1840 domain-containing protein</fullName>
    </submittedName>
</protein>
<name>A0ABY5HLH5_9GAMM</name>
<feature type="region of interest" description="Disordered" evidence="1">
    <location>
        <begin position="52"/>
        <end position="71"/>
    </location>
</feature>
<organism evidence="2 3">
    <name type="scientific">Marinobacterium rhizophilum</name>
    <dbReference type="NCBI Taxonomy" id="420402"/>
    <lineage>
        <taxon>Bacteria</taxon>
        <taxon>Pseudomonadati</taxon>
        <taxon>Pseudomonadota</taxon>
        <taxon>Gammaproteobacteria</taxon>
        <taxon>Oceanospirillales</taxon>
        <taxon>Oceanospirillaceae</taxon>
        <taxon>Marinobacterium</taxon>
    </lineage>
</organism>
<sequence length="105" mass="11285">MLIRFHSEAHADFTMFGDIGKQLIRLTGHSIQVPGAILAADASTALTQLKQALEQPPQPADAQKTTGPDDGEFVPAISLAKRAFPLIEMLGAAARDGKDVLWDYV</sequence>
<dbReference type="Pfam" id="PF08895">
    <property type="entry name" value="DUF1840"/>
    <property type="match status" value="1"/>
</dbReference>
<proteinExistence type="predicted"/>
<evidence type="ECO:0000313" key="2">
    <source>
        <dbReference type="EMBL" id="UTW13148.1"/>
    </source>
</evidence>
<dbReference type="RefSeq" id="WP_255855314.1">
    <property type="nucleotide sequence ID" value="NZ_CP073347.1"/>
</dbReference>
<evidence type="ECO:0000256" key="1">
    <source>
        <dbReference type="SAM" id="MobiDB-lite"/>
    </source>
</evidence>
<dbReference type="InterPro" id="IPR014991">
    <property type="entry name" value="DUF1840"/>
</dbReference>
<accession>A0ABY5HLH5</accession>
<dbReference type="Proteomes" id="UP001058461">
    <property type="component" value="Chromosome"/>
</dbReference>
<keyword evidence="3" id="KW-1185">Reference proteome</keyword>